<dbReference type="EMBL" id="CAJVPY010001257">
    <property type="protein sequence ID" value="CAG8514018.1"/>
    <property type="molecule type" value="Genomic_DNA"/>
</dbReference>
<reference evidence="1" key="1">
    <citation type="submission" date="2021-06" db="EMBL/GenBank/DDBJ databases">
        <authorList>
            <person name="Kallberg Y."/>
            <person name="Tangrot J."/>
            <person name="Rosling A."/>
        </authorList>
    </citation>
    <scope>NUCLEOTIDE SEQUENCE</scope>
    <source>
        <strain evidence="1">MA453B</strain>
    </source>
</reference>
<proteinExistence type="predicted"/>
<dbReference type="Proteomes" id="UP000789405">
    <property type="component" value="Unassembled WGS sequence"/>
</dbReference>
<organism evidence="1 2">
    <name type="scientific">Dentiscutata erythropus</name>
    <dbReference type="NCBI Taxonomy" id="1348616"/>
    <lineage>
        <taxon>Eukaryota</taxon>
        <taxon>Fungi</taxon>
        <taxon>Fungi incertae sedis</taxon>
        <taxon>Mucoromycota</taxon>
        <taxon>Glomeromycotina</taxon>
        <taxon>Glomeromycetes</taxon>
        <taxon>Diversisporales</taxon>
        <taxon>Gigasporaceae</taxon>
        <taxon>Dentiscutata</taxon>
    </lineage>
</organism>
<name>A0A9N8ZZU3_9GLOM</name>
<evidence type="ECO:0000313" key="1">
    <source>
        <dbReference type="EMBL" id="CAG8514018.1"/>
    </source>
</evidence>
<dbReference type="Gene3D" id="3.80.10.10">
    <property type="entry name" value="Ribonuclease Inhibitor"/>
    <property type="match status" value="1"/>
</dbReference>
<evidence type="ECO:0000313" key="2">
    <source>
        <dbReference type="Proteomes" id="UP000789405"/>
    </source>
</evidence>
<keyword evidence="2" id="KW-1185">Reference proteome</keyword>
<protein>
    <submittedName>
        <fullName evidence="1">12659_t:CDS:1</fullName>
    </submittedName>
</protein>
<dbReference type="InterPro" id="IPR032675">
    <property type="entry name" value="LRR_dom_sf"/>
</dbReference>
<accession>A0A9N8ZZU3</accession>
<gene>
    <name evidence="1" type="ORF">DERYTH_LOCUS3530</name>
</gene>
<dbReference type="AlphaFoldDB" id="A0A9N8ZZU3"/>
<dbReference type="SUPFAM" id="SSF52047">
    <property type="entry name" value="RNI-like"/>
    <property type="match status" value="1"/>
</dbReference>
<comment type="caution">
    <text evidence="1">The sequence shown here is derived from an EMBL/GenBank/DDBJ whole genome shotgun (WGS) entry which is preliminary data.</text>
</comment>
<sequence>MSRDLPRFKDPKFGNGNLCQICPQGVILLSDVLDNNSTLIHLGISESNTDPEGDTILVETLSRITTLTSLKLAFNCSFLQGDM</sequence>